<accession>X0WV62</accession>
<dbReference type="EMBL" id="BARS01034913">
    <property type="protein sequence ID" value="GAG27082.1"/>
    <property type="molecule type" value="Genomic_DNA"/>
</dbReference>
<sequence>MATTTTAEKPTTLMDCEEYRNAWNRLQDLNAQLAGAKKLFYTHKSPSGTSLADAAEATAETGKVHLPSNNSDGDGGYSAQLQRVEVLGAAVEVQRLAVRETETAASHEICKGKETEFFAIGRELADALQSLRAILQKEYNFRHGLIDHGVKLKQPLKSLGVGADSGGGPHLEWHISEWFKENGDLL</sequence>
<dbReference type="AlphaFoldDB" id="X0WV62"/>
<name>X0WV62_9ZZZZ</name>
<reference evidence="1" key="1">
    <citation type="journal article" date="2014" name="Front. Microbiol.">
        <title>High frequency of phylogenetically diverse reductive dehalogenase-homologous genes in deep subseafloor sedimentary metagenomes.</title>
        <authorList>
            <person name="Kawai M."/>
            <person name="Futagami T."/>
            <person name="Toyoda A."/>
            <person name="Takaki Y."/>
            <person name="Nishi S."/>
            <person name="Hori S."/>
            <person name="Arai W."/>
            <person name="Tsubouchi T."/>
            <person name="Morono Y."/>
            <person name="Uchiyama I."/>
            <person name="Ito T."/>
            <person name="Fujiyama A."/>
            <person name="Inagaki F."/>
            <person name="Takami H."/>
        </authorList>
    </citation>
    <scope>NUCLEOTIDE SEQUENCE</scope>
    <source>
        <strain evidence="1">Expedition CK06-06</strain>
    </source>
</reference>
<organism evidence="1">
    <name type="scientific">marine sediment metagenome</name>
    <dbReference type="NCBI Taxonomy" id="412755"/>
    <lineage>
        <taxon>unclassified sequences</taxon>
        <taxon>metagenomes</taxon>
        <taxon>ecological metagenomes</taxon>
    </lineage>
</organism>
<gene>
    <name evidence="1" type="ORF">S01H1_53877</name>
</gene>
<proteinExistence type="predicted"/>
<comment type="caution">
    <text evidence="1">The sequence shown here is derived from an EMBL/GenBank/DDBJ whole genome shotgun (WGS) entry which is preliminary data.</text>
</comment>
<protein>
    <submittedName>
        <fullName evidence="1">Uncharacterized protein</fullName>
    </submittedName>
</protein>
<evidence type="ECO:0000313" key="1">
    <source>
        <dbReference type="EMBL" id="GAG27082.1"/>
    </source>
</evidence>